<name>A0A367JPH1_RHIAZ</name>
<comment type="caution">
    <text evidence="2">The sequence shown here is derived from an EMBL/GenBank/DDBJ whole genome shotgun (WGS) entry which is preliminary data.</text>
</comment>
<feature type="region of interest" description="Disordered" evidence="1">
    <location>
        <begin position="56"/>
        <end position="83"/>
    </location>
</feature>
<organism evidence="2 3">
    <name type="scientific">Rhizopus azygosporus</name>
    <name type="common">Rhizopus microsporus var. azygosporus</name>
    <dbReference type="NCBI Taxonomy" id="86630"/>
    <lineage>
        <taxon>Eukaryota</taxon>
        <taxon>Fungi</taxon>
        <taxon>Fungi incertae sedis</taxon>
        <taxon>Mucoromycota</taxon>
        <taxon>Mucoromycotina</taxon>
        <taxon>Mucoromycetes</taxon>
        <taxon>Mucorales</taxon>
        <taxon>Mucorineae</taxon>
        <taxon>Rhizopodaceae</taxon>
        <taxon>Rhizopus</taxon>
    </lineage>
</organism>
<dbReference type="EMBL" id="PJQL01000917">
    <property type="protein sequence ID" value="RCH91806.1"/>
    <property type="molecule type" value="Genomic_DNA"/>
</dbReference>
<evidence type="ECO:0000256" key="1">
    <source>
        <dbReference type="SAM" id="MobiDB-lite"/>
    </source>
</evidence>
<dbReference type="STRING" id="86630.A0A367JPH1"/>
<reference evidence="2 3" key="1">
    <citation type="journal article" date="2018" name="G3 (Bethesda)">
        <title>Phylogenetic and Phylogenomic Definition of Rhizopus Species.</title>
        <authorList>
            <person name="Gryganskyi A.P."/>
            <person name="Golan J."/>
            <person name="Dolatabadi S."/>
            <person name="Mondo S."/>
            <person name="Robb S."/>
            <person name="Idnurm A."/>
            <person name="Muszewska A."/>
            <person name="Steczkiewicz K."/>
            <person name="Masonjones S."/>
            <person name="Liao H.L."/>
            <person name="Gajdeczka M.T."/>
            <person name="Anike F."/>
            <person name="Vuek A."/>
            <person name="Anishchenko I.M."/>
            <person name="Voigt K."/>
            <person name="de Hoog G.S."/>
            <person name="Smith M.E."/>
            <person name="Heitman J."/>
            <person name="Vilgalys R."/>
            <person name="Stajich J.E."/>
        </authorList>
    </citation>
    <scope>NUCLEOTIDE SEQUENCE [LARGE SCALE GENOMIC DNA]</scope>
    <source>
        <strain evidence="2 3">CBS 357.93</strain>
    </source>
</reference>
<feature type="region of interest" description="Disordered" evidence="1">
    <location>
        <begin position="416"/>
        <end position="435"/>
    </location>
</feature>
<accession>A0A367JPH1</accession>
<proteinExistence type="predicted"/>
<keyword evidence="3" id="KW-1185">Reference proteome</keyword>
<evidence type="ECO:0000313" key="2">
    <source>
        <dbReference type="EMBL" id="RCH91806.1"/>
    </source>
</evidence>
<evidence type="ECO:0000313" key="3">
    <source>
        <dbReference type="Proteomes" id="UP000252139"/>
    </source>
</evidence>
<dbReference type="OrthoDB" id="2211045at2759"/>
<dbReference type="Proteomes" id="UP000252139">
    <property type="component" value="Unassembled WGS sequence"/>
</dbReference>
<gene>
    <name evidence="2" type="ORF">CU097_002891</name>
</gene>
<protein>
    <submittedName>
        <fullName evidence="2">Uncharacterized protein</fullName>
    </submittedName>
</protein>
<sequence length="435" mass="49893">MPLSMNLESLWRVLKVPRIRKEQTATRTKLKTAERTQSLRQVSLYADVLNELNESATNDYDIDEESEYSPRESTPSDANSGIEDEDDVYQFLTHSRDSYVLNNHEQLALNGIMLIDNNFVNTDIIDYHVAQGIMREIDEIDYCKPVEMEKAHAYLVSKFARDMAVRNIDQVKIEAYIKDFRNEQSTQDATTLDTIENLFKMYFPSTTLTKSVGADFFVVSNKANHVLLSLAAKSNKTKGMNDLTKLCREFEERPELFEELANKLTLERSDVGAMELPKEILEELEHSSSNTLHRGIKEFSKSIPKYEDNEWTASEMFNREFHKELKRRTIDAFQSTNVVYKKADRLIIAGRAAASLSEECKQFLEQGNEETFLHIMEGVRQLAIYSLVSSKTTNTEARPMALKALKLPDSVKHLDGESNDRSLALNEETVERSIK</sequence>
<dbReference type="AlphaFoldDB" id="A0A367JPH1"/>